<accession>A0ABM1M752</accession>
<evidence type="ECO:0000313" key="4">
    <source>
        <dbReference type="RefSeq" id="XP_017770402.1"/>
    </source>
</evidence>
<feature type="region of interest" description="Disordered" evidence="1">
    <location>
        <begin position="120"/>
        <end position="162"/>
    </location>
</feature>
<organism evidence="3 4">
    <name type="scientific">Nicrophorus vespilloides</name>
    <name type="common">Boreal carrion beetle</name>
    <dbReference type="NCBI Taxonomy" id="110193"/>
    <lineage>
        <taxon>Eukaryota</taxon>
        <taxon>Metazoa</taxon>
        <taxon>Ecdysozoa</taxon>
        <taxon>Arthropoda</taxon>
        <taxon>Hexapoda</taxon>
        <taxon>Insecta</taxon>
        <taxon>Pterygota</taxon>
        <taxon>Neoptera</taxon>
        <taxon>Endopterygota</taxon>
        <taxon>Coleoptera</taxon>
        <taxon>Polyphaga</taxon>
        <taxon>Staphyliniformia</taxon>
        <taxon>Silphidae</taxon>
        <taxon>Nicrophorinae</taxon>
        <taxon>Nicrophorus</taxon>
    </lineage>
</organism>
<sequence>MKVYSWVVPLLFLGTASAYFHHIGIECQKWCYSMVGDTVYLQCCNYRDKQGVCPNDCLANNGKYYNFRQIACNLDQNCPFGYKCCRDKCYRFHKICKPAIEYLESKCPKLNGTTTMTTTTTTTQIPTTETPTTTTTEIPTTETPSTTEIPTTETPTTTTTEMPTTFETEMPTIYETDIPTTFETDFPETTTEDSNEIISGSGFYPLPEAQFFDIDDDDLYFQS</sequence>
<evidence type="ECO:0000256" key="2">
    <source>
        <dbReference type="SAM" id="SignalP"/>
    </source>
</evidence>
<keyword evidence="2" id="KW-0732">Signal</keyword>
<name>A0ABM1M752_NICVS</name>
<keyword evidence="3" id="KW-1185">Reference proteome</keyword>
<dbReference type="Proteomes" id="UP000695000">
    <property type="component" value="Unplaced"/>
</dbReference>
<proteinExistence type="predicted"/>
<protein>
    <submittedName>
        <fullName evidence="4">Hepatitis A virus cellular receptor 1-like</fullName>
    </submittedName>
</protein>
<reference evidence="4" key="1">
    <citation type="submission" date="2025-08" db="UniProtKB">
        <authorList>
            <consortium name="RefSeq"/>
        </authorList>
    </citation>
    <scope>IDENTIFICATION</scope>
    <source>
        <tissue evidence="4">Whole Larva</tissue>
    </source>
</reference>
<dbReference type="RefSeq" id="XP_017770402.1">
    <property type="nucleotide sequence ID" value="XM_017914913.1"/>
</dbReference>
<dbReference type="GeneID" id="108558106"/>
<feature type="chain" id="PRO_5045430842" evidence="2">
    <location>
        <begin position="19"/>
        <end position="223"/>
    </location>
</feature>
<gene>
    <name evidence="4" type="primary">LOC108558106</name>
</gene>
<evidence type="ECO:0000256" key="1">
    <source>
        <dbReference type="SAM" id="MobiDB-lite"/>
    </source>
</evidence>
<evidence type="ECO:0000313" key="3">
    <source>
        <dbReference type="Proteomes" id="UP000695000"/>
    </source>
</evidence>
<feature type="signal peptide" evidence="2">
    <location>
        <begin position="1"/>
        <end position="18"/>
    </location>
</feature>